<evidence type="ECO:0000256" key="1">
    <source>
        <dbReference type="SAM" id="MobiDB-lite"/>
    </source>
</evidence>
<accession>A0AAW1P8C0</accession>
<gene>
    <name evidence="2" type="ORF">WJX73_002350</name>
</gene>
<dbReference type="EMBL" id="JALJOQ010000039">
    <property type="protein sequence ID" value="KAK9805995.1"/>
    <property type="molecule type" value="Genomic_DNA"/>
</dbReference>
<dbReference type="PANTHER" id="PTHR36338">
    <property type="entry name" value="OS02G0495900 PROTEIN"/>
    <property type="match status" value="1"/>
</dbReference>
<comment type="caution">
    <text evidence="2">The sequence shown here is derived from an EMBL/GenBank/DDBJ whole genome shotgun (WGS) entry which is preliminary data.</text>
</comment>
<sequence>MWTTNPEVETEKEKLLQRRATVDNKLMARVNRERLAVLLSEAQQGDAGNERYAASLRGESLGTHRGGTTAGARKGIKAEADQR</sequence>
<reference evidence="2 3" key="1">
    <citation type="journal article" date="2024" name="Nat. Commun.">
        <title>Phylogenomics reveals the evolutionary origins of lichenization in chlorophyte algae.</title>
        <authorList>
            <person name="Puginier C."/>
            <person name="Libourel C."/>
            <person name="Otte J."/>
            <person name="Skaloud P."/>
            <person name="Haon M."/>
            <person name="Grisel S."/>
            <person name="Petersen M."/>
            <person name="Berrin J.G."/>
            <person name="Delaux P.M."/>
            <person name="Dal Grande F."/>
            <person name="Keller J."/>
        </authorList>
    </citation>
    <scope>NUCLEOTIDE SEQUENCE [LARGE SCALE GENOMIC DNA]</scope>
    <source>
        <strain evidence="2 3">SAG 2036</strain>
    </source>
</reference>
<name>A0AAW1P8C0_9CHLO</name>
<dbReference type="Proteomes" id="UP001465755">
    <property type="component" value="Unassembled WGS sequence"/>
</dbReference>
<dbReference type="AlphaFoldDB" id="A0AAW1P8C0"/>
<organism evidence="2 3">
    <name type="scientific">Symbiochloris irregularis</name>
    <dbReference type="NCBI Taxonomy" id="706552"/>
    <lineage>
        <taxon>Eukaryota</taxon>
        <taxon>Viridiplantae</taxon>
        <taxon>Chlorophyta</taxon>
        <taxon>core chlorophytes</taxon>
        <taxon>Trebouxiophyceae</taxon>
        <taxon>Trebouxiales</taxon>
        <taxon>Trebouxiaceae</taxon>
        <taxon>Symbiochloris</taxon>
    </lineage>
</organism>
<protein>
    <submittedName>
        <fullName evidence="2">Uncharacterized protein</fullName>
    </submittedName>
</protein>
<evidence type="ECO:0000313" key="2">
    <source>
        <dbReference type="EMBL" id="KAK9805995.1"/>
    </source>
</evidence>
<keyword evidence="3" id="KW-1185">Reference proteome</keyword>
<feature type="region of interest" description="Disordered" evidence="1">
    <location>
        <begin position="57"/>
        <end position="83"/>
    </location>
</feature>
<proteinExistence type="predicted"/>
<evidence type="ECO:0000313" key="3">
    <source>
        <dbReference type="Proteomes" id="UP001465755"/>
    </source>
</evidence>
<dbReference type="PANTHER" id="PTHR36338:SF1">
    <property type="entry name" value="OS02G0495900 PROTEIN"/>
    <property type="match status" value="1"/>
</dbReference>